<keyword evidence="1" id="KW-0805">Transcription regulation</keyword>
<feature type="domain" description="HTH gntR-type" evidence="4">
    <location>
        <begin position="1"/>
        <end position="69"/>
    </location>
</feature>
<accession>A0ABS5F6F0</accession>
<dbReference type="InterPro" id="IPR011663">
    <property type="entry name" value="UTRA"/>
</dbReference>
<proteinExistence type="predicted"/>
<dbReference type="InterPro" id="IPR036390">
    <property type="entry name" value="WH_DNA-bd_sf"/>
</dbReference>
<evidence type="ECO:0000256" key="1">
    <source>
        <dbReference type="ARBA" id="ARBA00023015"/>
    </source>
</evidence>
<comment type="caution">
    <text evidence="5">The sequence shown here is derived from an EMBL/GenBank/DDBJ whole genome shotgun (WGS) entry which is preliminary data.</text>
</comment>
<evidence type="ECO:0000259" key="4">
    <source>
        <dbReference type="PROSITE" id="PS50949"/>
    </source>
</evidence>
<dbReference type="InterPro" id="IPR012702">
    <property type="entry name" value="CP_lyase_PhnF"/>
</dbReference>
<dbReference type="Gene3D" id="1.10.10.10">
    <property type="entry name" value="Winged helix-like DNA-binding domain superfamily/Winged helix DNA-binding domain"/>
    <property type="match status" value="1"/>
</dbReference>
<dbReference type="InterPro" id="IPR028978">
    <property type="entry name" value="Chorismate_lyase_/UTRA_dom_sf"/>
</dbReference>
<dbReference type="PANTHER" id="PTHR44846:SF1">
    <property type="entry name" value="MANNOSYL-D-GLYCERATE TRANSPORT_METABOLISM SYSTEM REPRESSOR MNGR-RELATED"/>
    <property type="match status" value="1"/>
</dbReference>
<gene>
    <name evidence="5" type="primary">phnF</name>
    <name evidence="5" type="ORF">GXW71_27550</name>
</gene>
<dbReference type="SUPFAM" id="SSF46785">
    <property type="entry name" value="Winged helix' DNA-binding domain"/>
    <property type="match status" value="1"/>
</dbReference>
<dbReference type="InterPro" id="IPR036388">
    <property type="entry name" value="WH-like_DNA-bd_sf"/>
</dbReference>
<dbReference type="CDD" id="cd07377">
    <property type="entry name" value="WHTH_GntR"/>
    <property type="match status" value="1"/>
</dbReference>
<keyword evidence="3" id="KW-0804">Transcription</keyword>
<protein>
    <submittedName>
        <fullName evidence="5">Phosphonate metabolism transcriptional regulator PhnF</fullName>
    </submittedName>
</protein>
<dbReference type="PRINTS" id="PR00035">
    <property type="entry name" value="HTHGNTR"/>
</dbReference>
<dbReference type="NCBIfam" id="TIGR02325">
    <property type="entry name" value="C_P_lyase_phnF"/>
    <property type="match status" value="1"/>
</dbReference>
<dbReference type="Pfam" id="PF07702">
    <property type="entry name" value="UTRA"/>
    <property type="match status" value="1"/>
</dbReference>
<keyword evidence="6" id="KW-1185">Reference proteome</keyword>
<keyword evidence="2" id="KW-0238">DNA-binding</keyword>
<evidence type="ECO:0000256" key="3">
    <source>
        <dbReference type="ARBA" id="ARBA00023163"/>
    </source>
</evidence>
<organism evidence="5 6">
    <name type="scientific">Plastoroseomonas hellenica</name>
    <dbReference type="NCBI Taxonomy" id="2687306"/>
    <lineage>
        <taxon>Bacteria</taxon>
        <taxon>Pseudomonadati</taxon>
        <taxon>Pseudomonadota</taxon>
        <taxon>Alphaproteobacteria</taxon>
        <taxon>Acetobacterales</taxon>
        <taxon>Acetobacteraceae</taxon>
        <taxon>Plastoroseomonas</taxon>
    </lineage>
</organism>
<evidence type="ECO:0000313" key="5">
    <source>
        <dbReference type="EMBL" id="MBR0668140.1"/>
    </source>
</evidence>
<evidence type="ECO:0000256" key="2">
    <source>
        <dbReference type="ARBA" id="ARBA00023125"/>
    </source>
</evidence>
<dbReference type="PANTHER" id="PTHR44846">
    <property type="entry name" value="MANNOSYL-D-GLYCERATE TRANSPORT/METABOLISM SYSTEM REPRESSOR MNGR-RELATED"/>
    <property type="match status" value="1"/>
</dbReference>
<dbReference type="Gene3D" id="3.40.1410.10">
    <property type="entry name" value="Chorismate lyase-like"/>
    <property type="match status" value="1"/>
</dbReference>
<name>A0ABS5F6F0_9PROT</name>
<dbReference type="Pfam" id="PF00392">
    <property type="entry name" value="GntR"/>
    <property type="match status" value="1"/>
</dbReference>
<sequence length="239" mass="26271">MALWLQVKTALAAEIEGGAWRPGERLPTEPELMERFGVSRFTVRQAIASLERRGLVRAEQGRGTFVHRDLLAYPISSRTRFSRNLIEQGFDPGGELLLQEVIPASEEVAEALAIAPGALVAHRRGIGTADGIPIEVASVWLPADRFPDFARVKAEHATYTATFAAYGIPDYLRLWTRVEGRLPTPEEAEALRQLEASPVLAVTRLDADLQGRPISYGRSAWSGERVVFDLQDGSRALVG</sequence>
<dbReference type="SMART" id="SM00345">
    <property type="entry name" value="HTH_GNTR"/>
    <property type="match status" value="1"/>
</dbReference>
<dbReference type="EMBL" id="JAAGBB010000049">
    <property type="protein sequence ID" value="MBR0668140.1"/>
    <property type="molecule type" value="Genomic_DNA"/>
</dbReference>
<dbReference type="Proteomes" id="UP001196870">
    <property type="component" value="Unassembled WGS sequence"/>
</dbReference>
<evidence type="ECO:0000313" key="6">
    <source>
        <dbReference type="Proteomes" id="UP001196870"/>
    </source>
</evidence>
<dbReference type="InterPro" id="IPR050679">
    <property type="entry name" value="Bact_HTH_transcr_reg"/>
</dbReference>
<reference evidence="6" key="1">
    <citation type="journal article" date="2021" name="Syst. Appl. Microbiol.">
        <title>Roseomonas hellenica sp. nov., isolated from roots of wild-growing Alkanna tinctoria.</title>
        <authorList>
            <person name="Rat A."/>
            <person name="Naranjo H.D."/>
            <person name="Lebbe L."/>
            <person name="Cnockaert M."/>
            <person name="Krigas N."/>
            <person name="Grigoriadou K."/>
            <person name="Maloupa E."/>
            <person name="Willems A."/>
        </authorList>
    </citation>
    <scope>NUCLEOTIDE SEQUENCE [LARGE SCALE GENOMIC DNA]</scope>
    <source>
        <strain evidence="6">LMG 31523</strain>
    </source>
</reference>
<dbReference type="PROSITE" id="PS50949">
    <property type="entry name" value="HTH_GNTR"/>
    <property type="match status" value="1"/>
</dbReference>
<dbReference type="InterPro" id="IPR000524">
    <property type="entry name" value="Tscrpt_reg_HTH_GntR"/>
</dbReference>
<dbReference type="SUPFAM" id="SSF64288">
    <property type="entry name" value="Chorismate lyase-like"/>
    <property type="match status" value="1"/>
</dbReference>
<dbReference type="SMART" id="SM00866">
    <property type="entry name" value="UTRA"/>
    <property type="match status" value="1"/>
</dbReference>